<evidence type="ECO:0000256" key="2">
    <source>
        <dbReference type="ARBA" id="ARBA00023002"/>
    </source>
</evidence>
<dbReference type="AlphaFoldDB" id="A0A8J2SYA9"/>
<dbReference type="InterPro" id="IPR002937">
    <property type="entry name" value="Amino_oxidase"/>
</dbReference>
<dbReference type="GO" id="GO:0016491">
    <property type="term" value="F:oxidoreductase activity"/>
    <property type="evidence" value="ECO:0007669"/>
    <property type="project" value="UniProtKB-KW"/>
</dbReference>
<feature type="binding site" evidence="3">
    <location>
        <position position="77"/>
    </location>
    <ligand>
        <name>FAD</name>
        <dbReference type="ChEBI" id="CHEBI:57692"/>
    </ligand>
</feature>
<name>A0A8J2SYA9_9STRA</name>
<protein>
    <recommendedName>
        <fullName evidence="4">Amine oxidase</fullName>
        <ecNumber evidence="4">1.4.3.-</ecNumber>
    </recommendedName>
</protein>
<comment type="caution">
    <text evidence="7">The sequence shown here is derived from an EMBL/GenBank/DDBJ whole genome shotgun (WGS) entry which is preliminary data.</text>
</comment>
<sequence>MASWAKVAATPPIADDASSTDDDSLDAATPTTPTQASDSSTDDDLPEMREVPTPQHIKQALTKPRVVDVVVIGAGVSGLRAARDLVERGRSVLVVEARDRCGGRVHTVRGRDRGAAWVHGVDGSPLAALAKEASVELEPVSARGNPWTSPPLLSGVAAVWRDGARVSDAHLLTRQHMYGAALRTCTRDVNEGDAWKALGPALRKQSPMADPLVRMHCSLAGLWMGAHADELQLREFAGATGLVDERWGDHAGAHSHIVGGMASILDPLLDGVDVELGFEVSSIDIVEDGVEVCSGTARCVRGTVCICTLPLGVLQSSQISFSPSLTDDRVACLNRLGVARYTKVWLTWEEPWWRSDPGRPFIICVDEGDTHMSSIMCEDVSSPSEFVLEACLAGSDADAFDTDPQRGLAAVLTRLGVAFGAAYPGPPHKTDATAWQGDRFSRGAYSFWKVGARATDVAEVGESHCERVLFAGEHTSVEYQGSVCGALESGSRAAREAEALLAA</sequence>
<accession>A0A8J2SYA9</accession>
<reference evidence="7" key="1">
    <citation type="submission" date="2021-11" db="EMBL/GenBank/DDBJ databases">
        <authorList>
            <consortium name="Genoscope - CEA"/>
            <person name="William W."/>
        </authorList>
    </citation>
    <scope>NUCLEOTIDE SEQUENCE</scope>
</reference>
<evidence type="ECO:0000313" key="7">
    <source>
        <dbReference type="EMBL" id="CAH0377384.1"/>
    </source>
</evidence>
<keyword evidence="2 4" id="KW-0560">Oxidoreductase</keyword>
<proteinExistence type="inferred from homology"/>
<keyword evidence="4" id="KW-0274">FAD</keyword>
<dbReference type="InterPro" id="IPR036188">
    <property type="entry name" value="FAD/NAD-bd_sf"/>
</dbReference>
<comment type="cofactor">
    <cofactor evidence="1 4">
        <name>FAD</name>
        <dbReference type="ChEBI" id="CHEBI:57692"/>
    </cofactor>
</comment>
<dbReference type="PANTHER" id="PTHR10742:SF410">
    <property type="entry name" value="LYSINE-SPECIFIC HISTONE DEMETHYLASE 2"/>
    <property type="match status" value="1"/>
</dbReference>
<dbReference type="PRINTS" id="PR00757">
    <property type="entry name" value="AMINEOXDASEF"/>
</dbReference>
<evidence type="ECO:0000259" key="6">
    <source>
        <dbReference type="Pfam" id="PF01593"/>
    </source>
</evidence>
<dbReference type="OrthoDB" id="5046242at2759"/>
<keyword evidence="8" id="KW-1185">Reference proteome</keyword>
<evidence type="ECO:0000256" key="4">
    <source>
        <dbReference type="RuleBase" id="RU362067"/>
    </source>
</evidence>
<evidence type="ECO:0000256" key="3">
    <source>
        <dbReference type="PIRSR" id="PIRSR601613-1"/>
    </source>
</evidence>
<dbReference type="EC" id="1.4.3.-" evidence="4"/>
<feature type="domain" description="Amine oxidase" evidence="6">
    <location>
        <begin position="76"/>
        <end position="496"/>
    </location>
</feature>
<dbReference type="InterPro" id="IPR050281">
    <property type="entry name" value="Flavin_monoamine_oxidase"/>
</dbReference>
<dbReference type="SUPFAM" id="SSF51905">
    <property type="entry name" value="FAD/NAD(P)-binding domain"/>
    <property type="match status" value="1"/>
</dbReference>
<dbReference type="SUPFAM" id="SSF54373">
    <property type="entry name" value="FAD-linked reductases, C-terminal domain"/>
    <property type="match status" value="1"/>
</dbReference>
<dbReference type="Pfam" id="PF01593">
    <property type="entry name" value="Amino_oxidase"/>
    <property type="match status" value="1"/>
</dbReference>
<evidence type="ECO:0000313" key="8">
    <source>
        <dbReference type="Proteomes" id="UP000789595"/>
    </source>
</evidence>
<organism evidence="7 8">
    <name type="scientific">Pelagomonas calceolata</name>
    <dbReference type="NCBI Taxonomy" id="35677"/>
    <lineage>
        <taxon>Eukaryota</taxon>
        <taxon>Sar</taxon>
        <taxon>Stramenopiles</taxon>
        <taxon>Ochrophyta</taxon>
        <taxon>Pelagophyceae</taxon>
        <taxon>Pelagomonadales</taxon>
        <taxon>Pelagomonadaceae</taxon>
        <taxon>Pelagomonas</taxon>
    </lineage>
</organism>
<dbReference type="InterPro" id="IPR001613">
    <property type="entry name" value="Flavin_amine_oxidase"/>
</dbReference>
<feature type="binding site" evidence="3">
    <location>
        <position position="280"/>
    </location>
    <ligand>
        <name>FAD</name>
        <dbReference type="ChEBI" id="CHEBI:57692"/>
    </ligand>
</feature>
<dbReference type="PANTHER" id="PTHR10742">
    <property type="entry name" value="FLAVIN MONOAMINE OXIDASE"/>
    <property type="match status" value="1"/>
</dbReference>
<evidence type="ECO:0000256" key="5">
    <source>
        <dbReference type="SAM" id="MobiDB-lite"/>
    </source>
</evidence>
<dbReference type="EMBL" id="CAKKNE010000005">
    <property type="protein sequence ID" value="CAH0377384.1"/>
    <property type="molecule type" value="Genomic_DNA"/>
</dbReference>
<feature type="binding site" evidence="3">
    <location>
        <begin position="96"/>
        <end position="97"/>
    </location>
    <ligand>
        <name>FAD</name>
        <dbReference type="ChEBI" id="CHEBI:57692"/>
    </ligand>
</feature>
<gene>
    <name evidence="7" type="ORF">PECAL_5P19350</name>
</gene>
<dbReference type="Proteomes" id="UP000789595">
    <property type="component" value="Unassembled WGS sequence"/>
</dbReference>
<comment type="similarity">
    <text evidence="4">Belongs to the flavin monoamine oxidase family.</text>
</comment>
<keyword evidence="4" id="KW-0285">Flavoprotein</keyword>
<feature type="region of interest" description="Disordered" evidence="5">
    <location>
        <begin position="1"/>
        <end position="57"/>
    </location>
</feature>
<evidence type="ECO:0000256" key="1">
    <source>
        <dbReference type="ARBA" id="ARBA00001974"/>
    </source>
</evidence>
<dbReference type="Gene3D" id="3.50.50.60">
    <property type="entry name" value="FAD/NAD(P)-binding domain"/>
    <property type="match status" value="1"/>
</dbReference>